<dbReference type="AlphaFoldDB" id="A0A6A1VRF2"/>
<dbReference type="Pfam" id="PF08263">
    <property type="entry name" value="LRRNT_2"/>
    <property type="match status" value="1"/>
</dbReference>
<dbReference type="InterPro" id="IPR032675">
    <property type="entry name" value="LRR_dom_sf"/>
</dbReference>
<dbReference type="Pfam" id="PF00560">
    <property type="entry name" value="LRR_1"/>
    <property type="match status" value="1"/>
</dbReference>
<dbReference type="EMBL" id="RXIC02000022">
    <property type="protein sequence ID" value="KAB1215542.1"/>
    <property type="molecule type" value="Genomic_DNA"/>
</dbReference>
<keyword evidence="2" id="KW-0677">Repeat</keyword>
<feature type="chain" id="PRO_5025664318" description="Leucine-rich repeat-containing N-terminal plant-type domain-containing protein" evidence="3">
    <location>
        <begin position="30"/>
        <end position="230"/>
    </location>
</feature>
<keyword evidence="6" id="KW-1185">Reference proteome</keyword>
<evidence type="ECO:0000259" key="4">
    <source>
        <dbReference type="Pfam" id="PF08263"/>
    </source>
</evidence>
<dbReference type="InterPro" id="IPR001611">
    <property type="entry name" value="Leu-rich_rpt"/>
</dbReference>
<dbReference type="PANTHER" id="PTHR48065:SF11">
    <property type="entry name" value="OS11G0213300 PROTEIN"/>
    <property type="match status" value="1"/>
</dbReference>
<reference evidence="5 6" key="1">
    <citation type="journal article" date="2019" name="Plant Biotechnol. J.">
        <title>The red bayberry genome and genetic basis of sex determination.</title>
        <authorList>
            <person name="Jia H.M."/>
            <person name="Jia H.J."/>
            <person name="Cai Q.L."/>
            <person name="Wang Y."/>
            <person name="Zhao H.B."/>
            <person name="Yang W.F."/>
            <person name="Wang G.Y."/>
            <person name="Li Y.H."/>
            <person name="Zhan D.L."/>
            <person name="Shen Y.T."/>
            <person name="Niu Q.F."/>
            <person name="Chang L."/>
            <person name="Qiu J."/>
            <person name="Zhao L."/>
            <person name="Xie H.B."/>
            <person name="Fu W.Y."/>
            <person name="Jin J."/>
            <person name="Li X.W."/>
            <person name="Jiao Y."/>
            <person name="Zhou C.C."/>
            <person name="Tu T."/>
            <person name="Chai C.Y."/>
            <person name="Gao J.L."/>
            <person name="Fan L.J."/>
            <person name="van de Weg E."/>
            <person name="Wang J.Y."/>
            <person name="Gao Z.S."/>
        </authorList>
    </citation>
    <scope>NUCLEOTIDE SEQUENCE [LARGE SCALE GENOMIC DNA]</scope>
    <source>
        <tissue evidence="5">Leaves</tissue>
    </source>
</reference>
<evidence type="ECO:0000256" key="1">
    <source>
        <dbReference type="ARBA" id="ARBA00022614"/>
    </source>
</evidence>
<organism evidence="5 6">
    <name type="scientific">Morella rubra</name>
    <name type="common">Chinese bayberry</name>
    <dbReference type="NCBI Taxonomy" id="262757"/>
    <lineage>
        <taxon>Eukaryota</taxon>
        <taxon>Viridiplantae</taxon>
        <taxon>Streptophyta</taxon>
        <taxon>Embryophyta</taxon>
        <taxon>Tracheophyta</taxon>
        <taxon>Spermatophyta</taxon>
        <taxon>Magnoliopsida</taxon>
        <taxon>eudicotyledons</taxon>
        <taxon>Gunneridae</taxon>
        <taxon>Pentapetalae</taxon>
        <taxon>rosids</taxon>
        <taxon>fabids</taxon>
        <taxon>Fagales</taxon>
        <taxon>Myricaceae</taxon>
        <taxon>Morella</taxon>
    </lineage>
</organism>
<dbReference type="Gene3D" id="3.80.10.10">
    <property type="entry name" value="Ribonuclease Inhibitor"/>
    <property type="match status" value="2"/>
</dbReference>
<evidence type="ECO:0000256" key="2">
    <source>
        <dbReference type="ARBA" id="ARBA00022737"/>
    </source>
</evidence>
<keyword evidence="1" id="KW-0433">Leucine-rich repeat</keyword>
<accession>A0A6A1VRF2</accession>
<comment type="caution">
    <text evidence="5">The sequence shown here is derived from an EMBL/GenBank/DDBJ whole genome shotgun (WGS) entry which is preliminary data.</text>
</comment>
<feature type="domain" description="Leucine-rich repeat-containing N-terminal plant-type" evidence="4">
    <location>
        <begin position="33"/>
        <end position="72"/>
    </location>
</feature>
<name>A0A6A1VRF2_9ROSI</name>
<dbReference type="SUPFAM" id="SSF52058">
    <property type="entry name" value="L domain-like"/>
    <property type="match status" value="1"/>
</dbReference>
<evidence type="ECO:0000313" key="5">
    <source>
        <dbReference type="EMBL" id="KAB1215542.1"/>
    </source>
</evidence>
<dbReference type="PANTHER" id="PTHR48065">
    <property type="entry name" value="OS10G0469600 PROTEIN"/>
    <property type="match status" value="1"/>
</dbReference>
<keyword evidence="3" id="KW-0732">Signal</keyword>
<dbReference type="Proteomes" id="UP000516437">
    <property type="component" value="Chromosome 4"/>
</dbReference>
<sequence length="230" mass="25956">MTKKRSTSLVPCSLYSIFFVLLLFRHVKSQLNDHEQAVILNLKQQWQNPQPLSHWTPSNSSSHCSWPEITCTDGSVSGISLQNMNINGTIPSFICDLKNLTAIDFSWNYFTSQEFPKALYNCSKLEVLDLCQNHLAGTVPDDIHRMARLRQLNLGASYFSGNIPGSIGQLTELRELQLFTRPFNGTLRPEIGNLSNLEVLELGCKKWKNRVAESKTETSVEIVGNALNFH</sequence>
<evidence type="ECO:0000313" key="6">
    <source>
        <dbReference type="Proteomes" id="UP000516437"/>
    </source>
</evidence>
<gene>
    <name evidence="5" type="ORF">CJ030_MR4G022231</name>
</gene>
<protein>
    <recommendedName>
        <fullName evidence="4">Leucine-rich repeat-containing N-terminal plant-type domain-containing protein</fullName>
    </recommendedName>
</protein>
<evidence type="ECO:0000256" key="3">
    <source>
        <dbReference type="SAM" id="SignalP"/>
    </source>
</evidence>
<dbReference type="InterPro" id="IPR013210">
    <property type="entry name" value="LRR_N_plant-typ"/>
</dbReference>
<dbReference type="OrthoDB" id="676979at2759"/>
<dbReference type="FunFam" id="3.80.10.10:FF:000824">
    <property type="entry name" value="Receptor-like protein kinase HSL1 isoform A"/>
    <property type="match status" value="1"/>
</dbReference>
<proteinExistence type="predicted"/>
<feature type="signal peptide" evidence="3">
    <location>
        <begin position="1"/>
        <end position="29"/>
    </location>
</feature>